<reference evidence="1 2" key="1">
    <citation type="submission" date="2020-08" db="EMBL/GenBank/DDBJ databases">
        <title>Genomic Encyclopedia of Type Strains, Phase IV (KMG-IV): sequencing the most valuable type-strain genomes for metagenomic binning, comparative biology and taxonomic classification.</title>
        <authorList>
            <person name="Goeker M."/>
        </authorList>
    </citation>
    <scope>NUCLEOTIDE SEQUENCE [LARGE SCALE GENOMIC DNA]</scope>
    <source>
        <strain evidence="1 2">DSM 5391</strain>
    </source>
</reference>
<evidence type="ECO:0000313" key="2">
    <source>
        <dbReference type="Proteomes" id="UP000531594"/>
    </source>
</evidence>
<evidence type="ECO:0000313" key="1">
    <source>
        <dbReference type="EMBL" id="MBB6444022.1"/>
    </source>
</evidence>
<comment type="caution">
    <text evidence="1">The sequence shown here is derived from an EMBL/GenBank/DDBJ whole genome shotgun (WGS) entry which is preliminary data.</text>
</comment>
<proteinExistence type="predicted"/>
<gene>
    <name evidence="1" type="ORF">HNR53_000610</name>
</gene>
<dbReference type="AlphaFoldDB" id="A0A7X0HNF2"/>
<accession>A0A7X0HNF2</accession>
<dbReference type="RefSeq" id="WP_184522627.1">
    <property type="nucleotide sequence ID" value="NZ_JACHGK010000001.1"/>
</dbReference>
<sequence>MNISGVIRGYMSKNMGVEEFIVHVATLMEKQLKEWDENYEVYVMKLTDYEFIVKNNDTYYGVDISADEIAELQNKNPFALDKKLWIELEHQGLNILRGYGDYLDKVF</sequence>
<dbReference type="Proteomes" id="UP000531594">
    <property type="component" value="Unassembled WGS sequence"/>
</dbReference>
<dbReference type="EMBL" id="JACHGK010000001">
    <property type="protein sequence ID" value="MBB6444022.1"/>
    <property type="molecule type" value="Genomic_DNA"/>
</dbReference>
<keyword evidence="2" id="KW-1185">Reference proteome</keyword>
<name>A0A7X0HNF2_9BACI</name>
<protein>
    <submittedName>
        <fullName evidence="1">Uncharacterized protein</fullName>
    </submittedName>
</protein>
<organism evidence="1 2">
    <name type="scientific">Bacillus benzoevorans</name>
    <dbReference type="NCBI Taxonomy" id="1456"/>
    <lineage>
        <taxon>Bacteria</taxon>
        <taxon>Bacillati</taxon>
        <taxon>Bacillota</taxon>
        <taxon>Bacilli</taxon>
        <taxon>Bacillales</taxon>
        <taxon>Bacillaceae</taxon>
        <taxon>Bacillus</taxon>
    </lineage>
</organism>